<dbReference type="EMBL" id="KK198760">
    <property type="protein sequence ID" value="KCW62246.1"/>
    <property type="molecule type" value="Genomic_DNA"/>
</dbReference>
<feature type="compositionally biased region" description="Basic and acidic residues" evidence="1">
    <location>
        <begin position="61"/>
        <end position="73"/>
    </location>
</feature>
<dbReference type="InParanoid" id="A0A059B8K8"/>
<feature type="compositionally biased region" description="Basic residues" evidence="1">
    <location>
        <begin position="14"/>
        <end position="31"/>
    </location>
</feature>
<evidence type="ECO:0000313" key="2">
    <source>
        <dbReference type="EMBL" id="KCW62246.1"/>
    </source>
</evidence>
<feature type="compositionally biased region" description="Low complexity" evidence="1">
    <location>
        <begin position="48"/>
        <end position="57"/>
    </location>
</feature>
<name>A0A059B8K8_EUCGR</name>
<evidence type="ECO:0000256" key="1">
    <source>
        <dbReference type="SAM" id="MobiDB-lite"/>
    </source>
</evidence>
<reference evidence="2" key="1">
    <citation type="submission" date="2013-07" db="EMBL/GenBank/DDBJ databases">
        <title>The genome of Eucalyptus grandis.</title>
        <authorList>
            <person name="Schmutz J."/>
            <person name="Hayes R."/>
            <person name="Myburg A."/>
            <person name="Tuskan G."/>
            <person name="Grattapaglia D."/>
            <person name="Rokhsar D.S."/>
        </authorList>
    </citation>
    <scope>NUCLEOTIDE SEQUENCE</scope>
    <source>
        <tissue evidence="2">Leaf extractions</tissue>
    </source>
</reference>
<protein>
    <submittedName>
        <fullName evidence="2">Uncharacterized protein</fullName>
    </submittedName>
</protein>
<dbReference type="AlphaFoldDB" id="A0A059B8K8"/>
<accession>A0A059B8K8</accession>
<gene>
    <name evidence="2" type="ORF">EUGRSUZ_H04906</name>
</gene>
<sequence>MFLSISLIAMKNTSHQKKSPKERKARKRLKLHSFSPYCTRHSNKKGLRSSSRPSSPLAPDPPRELDVLGHDGDPLRVDGAQVGVLEKPHQVGLRRLLQRPS</sequence>
<proteinExistence type="predicted"/>
<dbReference type="Gramene" id="KCW62246">
    <property type="protein sequence ID" value="KCW62246"/>
    <property type="gene ID" value="EUGRSUZ_H04906"/>
</dbReference>
<organism evidence="2">
    <name type="scientific">Eucalyptus grandis</name>
    <name type="common">Flooded gum</name>
    <dbReference type="NCBI Taxonomy" id="71139"/>
    <lineage>
        <taxon>Eukaryota</taxon>
        <taxon>Viridiplantae</taxon>
        <taxon>Streptophyta</taxon>
        <taxon>Embryophyta</taxon>
        <taxon>Tracheophyta</taxon>
        <taxon>Spermatophyta</taxon>
        <taxon>Magnoliopsida</taxon>
        <taxon>eudicotyledons</taxon>
        <taxon>Gunneridae</taxon>
        <taxon>Pentapetalae</taxon>
        <taxon>rosids</taxon>
        <taxon>malvids</taxon>
        <taxon>Myrtales</taxon>
        <taxon>Myrtaceae</taxon>
        <taxon>Myrtoideae</taxon>
        <taxon>Eucalypteae</taxon>
        <taxon>Eucalyptus</taxon>
    </lineage>
</organism>
<feature type="region of interest" description="Disordered" evidence="1">
    <location>
        <begin position="13"/>
        <end position="73"/>
    </location>
</feature>